<evidence type="ECO:0000313" key="2">
    <source>
        <dbReference type="Proteomes" id="UP001056120"/>
    </source>
</evidence>
<dbReference type="Proteomes" id="UP001056120">
    <property type="component" value="Linkage Group LG20"/>
</dbReference>
<name>A0ACB9D5W9_9ASTR</name>
<sequence length="130" mass="15098">MKRKLLLAFYYHHLFGLFLGTHFFSFFYTATMDTATPGHCQLWLVPDLSPKTWSSSLCVNIGCYTIQTEISEQKLLPTVLQALFFPHHTSFPAFWGRHRHHLHTGIWQLPPFFSPFVTLSLPLSLFQISL</sequence>
<organism evidence="1 2">
    <name type="scientific">Smallanthus sonchifolius</name>
    <dbReference type="NCBI Taxonomy" id="185202"/>
    <lineage>
        <taxon>Eukaryota</taxon>
        <taxon>Viridiplantae</taxon>
        <taxon>Streptophyta</taxon>
        <taxon>Embryophyta</taxon>
        <taxon>Tracheophyta</taxon>
        <taxon>Spermatophyta</taxon>
        <taxon>Magnoliopsida</taxon>
        <taxon>eudicotyledons</taxon>
        <taxon>Gunneridae</taxon>
        <taxon>Pentapetalae</taxon>
        <taxon>asterids</taxon>
        <taxon>campanulids</taxon>
        <taxon>Asterales</taxon>
        <taxon>Asteraceae</taxon>
        <taxon>Asteroideae</taxon>
        <taxon>Heliantheae alliance</taxon>
        <taxon>Millerieae</taxon>
        <taxon>Smallanthus</taxon>
    </lineage>
</organism>
<evidence type="ECO:0000313" key="1">
    <source>
        <dbReference type="EMBL" id="KAI3741876.1"/>
    </source>
</evidence>
<accession>A0ACB9D5W9</accession>
<proteinExistence type="predicted"/>
<comment type="caution">
    <text evidence="1">The sequence shown here is derived from an EMBL/GenBank/DDBJ whole genome shotgun (WGS) entry which is preliminary data.</text>
</comment>
<gene>
    <name evidence="1" type="ORF">L1987_59554</name>
</gene>
<keyword evidence="2" id="KW-1185">Reference proteome</keyword>
<protein>
    <submittedName>
        <fullName evidence="1">Uncharacterized protein</fullName>
    </submittedName>
</protein>
<reference evidence="1 2" key="2">
    <citation type="journal article" date="2022" name="Mol. Ecol. Resour.">
        <title>The genomes of chicory, endive, great burdock and yacon provide insights into Asteraceae paleo-polyploidization history and plant inulin production.</title>
        <authorList>
            <person name="Fan W."/>
            <person name="Wang S."/>
            <person name="Wang H."/>
            <person name="Wang A."/>
            <person name="Jiang F."/>
            <person name="Liu H."/>
            <person name="Zhao H."/>
            <person name="Xu D."/>
            <person name="Zhang Y."/>
        </authorList>
    </citation>
    <scope>NUCLEOTIDE SEQUENCE [LARGE SCALE GENOMIC DNA]</scope>
    <source>
        <strain evidence="2">cv. Yunnan</strain>
        <tissue evidence="1">Leaves</tissue>
    </source>
</reference>
<dbReference type="EMBL" id="CM042037">
    <property type="protein sequence ID" value="KAI3741876.1"/>
    <property type="molecule type" value="Genomic_DNA"/>
</dbReference>
<reference evidence="2" key="1">
    <citation type="journal article" date="2022" name="Mol. Ecol. Resour.">
        <title>The genomes of chicory, endive, great burdock and yacon provide insights into Asteraceae palaeo-polyploidization history and plant inulin production.</title>
        <authorList>
            <person name="Fan W."/>
            <person name="Wang S."/>
            <person name="Wang H."/>
            <person name="Wang A."/>
            <person name="Jiang F."/>
            <person name="Liu H."/>
            <person name="Zhao H."/>
            <person name="Xu D."/>
            <person name="Zhang Y."/>
        </authorList>
    </citation>
    <scope>NUCLEOTIDE SEQUENCE [LARGE SCALE GENOMIC DNA]</scope>
    <source>
        <strain evidence="2">cv. Yunnan</strain>
    </source>
</reference>